<dbReference type="PANTHER" id="PTHR35848:SF9">
    <property type="entry name" value="SLL1358 PROTEIN"/>
    <property type="match status" value="1"/>
</dbReference>
<dbReference type="GO" id="GO:0046872">
    <property type="term" value="F:metal ion binding"/>
    <property type="evidence" value="ECO:0007669"/>
    <property type="project" value="UniProtKB-KW"/>
</dbReference>
<dbReference type="EMBL" id="LFTY01000002">
    <property type="protein sequence ID" value="KMW56593.1"/>
    <property type="molecule type" value="Genomic_DNA"/>
</dbReference>
<dbReference type="InterPro" id="IPR051610">
    <property type="entry name" value="GPI/OXD"/>
</dbReference>
<accession>A0A0J9GSW9</accession>
<keyword evidence="4" id="KW-1185">Reference proteome</keyword>
<organism evidence="3 4">
    <name type="scientific">Candidatus Rhodobacter oscarellae</name>
    <dbReference type="NCBI Taxonomy" id="1675527"/>
    <lineage>
        <taxon>Bacteria</taxon>
        <taxon>Pseudomonadati</taxon>
        <taxon>Pseudomonadota</taxon>
        <taxon>Alphaproteobacteria</taxon>
        <taxon>Rhodobacterales</taxon>
        <taxon>Rhodobacter group</taxon>
        <taxon>Rhodobacter</taxon>
    </lineage>
</organism>
<evidence type="ECO:0000259" key="2">
    <source>
        <dbReference type="Pfam" id="PF07883"/>
    </source>
</evidence>
<dbReference type="AlphaFoldDB" id="A0A0J9GSW9"/>
<sequence>MSKDTYIVTAKEIAAMPPQTRVHFLNPNARRKERDVGALTGLSEIGFQLVEVLPGHESTEHHVHHHEEECLFVLEGEATARVGADVYQLKPGDFMGCRKSGLAHSLKNDSDKPFRCIAISQRKDHDVSDYPRAGKRLFRNRDLTWNMVDKRVIDRPFGVKT</sequence>
<dbReference type="PANTHER" id="PTHR35848">
    <property type="entry name" value="OXALATE-BINDING PROTEIN"/>
    <property type="match status" value="1"/>
</dbReference>
<dbReference type="RefSeq" id="WP_049642456.1">
    <property type="nucleotide sequence ID" value="NZ_LFTY01000002.1"/>
</dbReference>
<gene>
    <name evidence="3" type="ORF">AIOL_001547</name>
</gene>
<dbReference type="Proteomes" id="UP000037178">
    <property type="component" value="Unassembled WGS sequence"/>
</dbReference>
<keyword evidence="1" id="KW-0479">Metal-binding</keyword>
<reference evidence="3 4" key="1">
    <citation type="submission" date="2015-06" db="EMBL/GenBank/DDBJ databases">
        <title>Draft genome sequence of an Alphaproteobacteria species associated to the Mediterranean sponge Oscarella lobularis.</title>
        <authorList>
            <person name="Jourda C."/>
            <person name="Santini S."/>
            <person name="Claverie J.-M."/>
        </authorList>
    </citation>
    <scope>NUCLEOTIDE SEQUENCE [LARGE SCALE GENOMIC DNA]</scope>
    <source>
        <strain evidence="3">IGS</strain>
    </source>
</reference>
<dbReference type="InterPro" id="IPR013096">
    <property type="entry name" value="Cupin_2"/>
</dbReference>
<proteinExistence type="predicted"/>
<dbReference type="PATRIC" id="fig|1675527.3.peg.1641"/>
<dbReference type="SUPFAM" id="SSF51182">
    <property type="entry name" value="RmlC-like cupins"/>
    <property type="match status" value="1"/>
</dbReference>
<name>A0A0J9GSW9_9RHOB</name>
<evidence type="ECO:0000313" key="4">
    <source>
        <dbReference type="Proteomes" id="UP000037178"/>
    </source>
</evidence>
<dbReference type="Gene3D" id="2.60.120.10">
    <property type="entry name" value="Jelly Rolls"/>
    <property type="match status" value="1"/>
</dbReference>
<feature type="domain" description="Cupin type-2" evidence="2">
    <location>
        <begin position="49"/>
        <end position="119"/>
    </location>
</feature>
<comment type="caution">
    <text evidence="3">The sequence shown here is derived from an EMBL/GenBank/DDBJ whole genome shotgun (WGS) entry which is preliminary data.</text>
</comment>
<evidence type="ECO:0000256" key="1">
    <source>
        <dbReference type="ARBA" id="ARBA00022723"/>
    </source>
</evidence>
<evidence type="ECO:0000313" key="3">
    <source>
        <dbReference type="EMBL" id="KMW56593.1"/>
    </source>
</evidence>
<dbReference type="Pfam" id="PF07883">
    <property type="entry name" value="Cupin_2"/>
    <property type="match status" value="1"/>
</dbReference>
<dbReference type="InterPro" id="IPR014710">
    <property type="entry name" value="RmlC-like_jellyroll"/>
</dbReference>
<dbReference type="InterPro" id="IPR011051">
    <property type="entry name" value="RmlC_Cupin_sf"/>
</dbReference>
<protein>
    <submittedName>
        <fullName evidence="3">Cupin 2 conserved barrel domain protein</fullName>
    </submittedName>
</protein>
<dbReference type="STRING" id="1675527.AIOL_001547"/>
<dbReference type="OrthoDB" id="1973590at2"/>